<comment type="similarity">
    <text evidence="2">Belongs to the bacterial solute-binding protein 2 family.</text>
</comment>
<organism evidence="7 8">
    <name type="scientific">Candidatus Scybalocola faecigallinarum</name>
    <dbReference type="NCBI Taxonomy" id="2840941"/>
    <lineage>
        <taxon>Bacteria</taxon>
        <taxon>Bacillati</taxon>
        <taxon>Bacillota</taxon>
        <taxon>Clostridia</taxon>
        <taxon>Lachnospirales</taxon>
        <taxon>Lachnospiraceae</taxon>
        <taxon>Lachnospiraceae incertae sedis</taxon>
        <taxon>Candidatus Scybalocola (ex Gilroy et al. 2021)</taxon>
    </lineage>
</organism>
<evidence type="ECO:0000256" key="5">
    <source>
        <dbReference type="SAM" id="SignalP"/>
    </source>
</evidence>
<feature type="domain" description="Periplasmic binding protein" evidence="6">
    <location>
        <begin position="72"/>
        <end position="335"/>
    </location>
</feature>
<dbReference type="PANTHER" id="PTHR46847:SF1">
    <property type="entry name" value="D-ALLOSE-BINDING PERIPLASMIC PROTEIN-RELATED"/>
    <property type="match status" value="1"/>
</dbReference>
<feature type="compositionally biased region" description="Polar residues" evidence="4">
    <location>
        <begin position="33"/>
        <end position="55"/>
    </location>
</feature>
<evidence type="ECO:0000256" key="2">
    <source>
        <dbReference type="ARBA" id="ARBA00007639"/>
    </source>
</evidence>
<dbReference type="Proteomes" id="UP000823927">
    <property type="component" value="Unassembled WGS sequence"/>
</dbReference>
<reference evidence="7" key="2">
    <citation type="journal article" date="2021" name="PeerJ">
        <title>Extensive microbial diversity within the chicken gut microbiome revealed by metagenomics and culture.</title>
        <authorList>
            <person name="Gilroy R."/>
            <person name="Ravi A."/>
            <person name="Getino M."/>
            <person name="Pursley I."/>
            <person name="Horton D.L."/>
            <person name="Alikhan N.F."/>
            <person name="Baker D."/>
            <person name="Gharbi K."/>
            <person name="Hall N."/>
            <person name="Watson M."/>
            <person name="Adriaenssens E.M."/>
            <person name="Foster-Nyarko E."/>
            <person name="Jarju S."/>
            <person name="Secka A."/>
            <person name="Antonio M."/>
            <person name="Oren A."/>
            <person name="Chaudhuri R.R."/>
            <person name="La Ragione R."/>
            <person name="Hildebrand F."/>
            <person name="Pallen M.J."/>
        </authorList>
    </citation>
    <scope>NUCLEOTIDE SEQUENCE</scope>
    <source>
        <strain evidence="7">CHK178-757</strain>
    </source>
</reference>
<feature type="chain" id="PRO_5038934043" evidence="5">
    <location>
        <begin position="22"/>
        <end position="360"/>
    </location>
</feature>
<dbReference type="InterPro" id="IPR028082">
    <property type="entry name" value="Peripla_BP_I"/>
</dbReference>
<evidence type="ECO:0000256" key="3">
    <source>
        <dbReference type="ARBA" id="ARBA00022729"/>
    </source>
</evidence>
<dbReference type="EMBL" id="DVIT01000013">
    <property type="protein sequence ID" value="HIS46592.1"/>
    <property type="molecule type" value="Genomic_DNA"/>
</dbReference>
<dbReference type="Pfam" id="PF13407">
    <property type="entry name" value="Peripla_BP_4"/>
    <property type="match status" value="1"/>
</dbReference>
<name>A0A9D1F3S3_9FIRM</name>
<dbReference type="GO" id="GO:0030246">
    <property type="term" value="F:carbohydrate binding"/>
    <property type="evidence" value="ECO:0007669"/>
    <property type="project" value="UniProtKB-ARBA"/>
</dbReference>
<keyword evidence="3 5" id="KW-0732">Signal</keyword>
<evidence type="ECO:0000313" key="7">
    <source>
        <dbReference type="EMBL" id="HIS46592.1"/>
    </source>
</evidence>
<dbReference type="Gene3D" id="3.40.50.2300">
    <property type="match status" value="2"/>
</dbReference>
<dbReference type="GO" id="GO:0030313">
    <property type="term" value="C:cell envelope"/>
    <property type="evidence" value="ECO:0007669"/>
    <property type="project" value="UniProtKB-SubCell"/>
</dbReference>
<dbReference type="PROSITE" id="PS51257">
    <property type="entry name" value="PROKAR_LIPOPROTEIN"/>
    <property type="match status" value="1"/>
</dbReference>
<proteinExistence type="inferred from homology"/>
<protein>
    <submittedName>
        <fullName evidence="7">Substrate-binding domain-containing protein</fullName>
    </submittedName>
</protein>
<evidence type="ECO:0000256" key="4">
    <source>
        <dbReference type="SAM" id="MobiDB-lite"/>
    </source>
</evidence>
<evidence type="ECO:0000259" key="6">
    <source>
        <dbReference type="Pfam" id="PF13407"/>
    </source>
</evidence>
<dbReference type="PANTHER" id="PTHR46847">
    <property type="entry name" value="D-ALLOSE-BINDING PERIPLASMIC PROTEIN-RELATED"/>
    <property type="match status" value="1"/>
</dbReference>
<evidence type="ECO:0000256" key="1">
    <source>
        <dbReference type="ARBA" id="ARBA00004196"/>
    </source>
</evidence>
<dbReference type="SUPFAM" id="SSF53822">
    <property type="entry name" value="Periplasmic binding protein-like I"/>
    <property type="match status" value="1"/>
</dbReference>
<gene>
    <name evidence="7" type="ORF">IAB46_03355</name>
</gene>
<accession>A0A9D1F3S3</accession>
<evidence type="ECO:0000313" key="8">
    <source>
        <dbReference type="Proteomes" id="UP000823927"/>
    </source>
</evidence>
<comment type="caution">
    <text evidence="7">The sequence shown here is derived from an EMBL/GenBank/DDBJ whole genome shotgun (WGS) entry which is preliminary data.</text>
</comment>
<reference evidence="7" key="1">
    <citation type="submission" date="2020-10" db="EMBL/GenBank/DDBJ databases">
        <authorList>
            <person name="Gilroy R."/>
        </authorList>
    </citation>
    <scope>NUCLEOTIDE SEQUENCE</scope>
    <source>
        <strain evidence="7">CHK178-757</strain>
    </source>
</reference>
<feature type="signal peptide" evidence="5">
    <location>
        <begin position="1"/>
        <end position="21"/>
    </location>
</feature>
<dbReference type="AlphaFoldDB" id="A0A9D1F3S3"/>
<comment type="subcellular location">
    <subcellularLocation>
        <location evidence="1">Cell envelope</location>
    </subcellularLocation>
</comment>
<dbReference type="InterPro" id="IPR025997">
    <property type="entry name" value="SBP_2_dom"/>
</dbReference>
<feature type="region of interest" description="Disordered" evidence="4">
    <location>
        <begin position="29"/>
        <end position="61"/>
    </location>
</feature>
<sequence length="360" mass="37251">MKLKTKGIRSAALAMVLILSAAVGCQGNDGVREQSSSAGETSAQSNAGTDSNMGTAGNMGNDGQTVAKDTVIAVSMPAAAEGWDYDAARSAGDYLASISSDTLGYVLLTASTAEEQSSQLDSLVGENIHAAVVYPVDESQPLQGAANLKNSGVPVVEFNGELSGITADASVTMDEGILGRNAARSVEDAGCSGMDVLVFTNESDVREAERLERFERSLPSGISTVLAGTACDTSNDARQALTDWLGRQDAESLADAGAVFASGEDELLGVLEGLASYEATYGTAFPNLKIIVGCGSSNELLTWLKDNDAYSAQTWFYPSEAINTAIDLAWDITSGSVSEDTIAVEAVSADHDSAGSYMTD</sequence>